<reference evidence="2 3" key="1">
    <citation type="submission" date="2014-06" db="EMBL/GenBank/DDBJ databases">
        <title>Evolutionary Origins and Diversification of the Mycorrhizal Mutualists.</title>
        <authorList>
            <consortium name="DOE Joint Genome Institute"/>
            <consortium name="Mycorrhizal Genomics Consortium"/>
            <person name="Kohler A."/>
            <person name="Kuo A."/>
            <person name="Nagy L.G."/>
            <person name="Floudas D."/>
            <person name="Copeland A."/>
            <person name="Barry K.W."/>
            <person name="Cichocki N."/>
            <person name="Veneault-Fourrey C."/>
            <person name="LaButti K."/>
            <person name="Lindquist E.A."/>
            <person name="Lipzen A."/>
            <person name="Lundell T."/>
            <person name="Morin E."/>
            <person name="Murat C."/>
            <person name="Riley R."/>
            <person name="Ohm R."/>
            <person name="Sun H."/>
            <person name="Tunlid A."/>
            <person name="Henrissat B."/>
            <person name="Grigoriev I.V."/>
            <person name="Hibbett D.S."/>
            <person name="Martin F."/>
        </authorList>
    </citation>
    <scope>NUCLEOTIDE SEQUENCE [LARGE SCALE GENOMIC DNA]</scope>
    <source>
        <strain evidence="2 3">FD-325 SS-3</strain>
    </source>
</reference>
<evidence type="ECO:0000313" key="3">
    <source>
        <dbReference type="Proteomes" id="UP000053263"/>
    </source>
</evidence>
<gene>
    <name evidence="2" type="ORF">PLICRDRAFT_46621</name>
</gene>
<proteinExistence type="predicted"/>
<accession>A0A0C9T4N3</accession>
<organism evidence="2 3">
    <name type="scientific">Plicaturopsis crispa FD-325 SS-3</name>
    <dbReference type="NCBI Taxonomy" id="944288"/>
    <lineage>
        <taxon>Eukaryota</taxon>
        <taxon>Fungi</taxon>
        <taxon>Dikarya</taxon>
        <taxon>Basidiomycota</taxon>
        <taxon>Agaricomycotina</taxon>
        <taxon>Agaricomycetes</taxon>
        <taxon>Agaricomycetidae</taxon>
        <taxon>Amylocorticiales</taxon>
        <taxon>Amylocorticiaceae</taxon>
        <taxon>Plicatura</taxon>
        <taxon>Plicaturopsis crispa</taxon>
    </lineage>
</organism>
<dbReference type="AlphaFoldDB" id="A0A0C9T4N3"/>
<name>A0A0C9T4N3_PLICR</name>
<keyword evidence="3" id="KW-1185">Reference proteome</keyword>
<evidence type="ECO:0000313" key="2">
    <source>
        <dbReference type="EMBL" id="KII84239.1"/>
    </source>
</evidence>
<feature type="region of interest" description="Disordered" evidence="1">
    <location>
        <begin position="1"/>
        <end position="58"/>
    </location>
</feature>
<feature type="compositionally biased region" description="Polar residues" evidence="1">
    <location>
        <begin position="1"/>
        <end position="30"/>
    </location>
</feature>
<dbReference type="Proteomes" id="UP000053263">
    <property type="component" value="Unassembled WGS sequence"/>
</dbReference>
<evidence type="ECO:0000256" key="1">
    <source>
        <dbReference type="SAM" id="MobiDB-lite"/>
    </source>
</evidence>
<dbReference type="HOGENOM" id="CLU_1982496_0_0_1"/>
<dbReference type="EMBL" id="KN832572">
    <property type="protein sequence ID" value="KII84239.1"/>
    <property type="molecule type" value="Genomic_DNA"/>
</dbReference>
<protein>
    <submittedName>
        <fullName evidence="2">Uncharacterized protein</fullName>
    </submittedName>
</protein>
<sequence length="126" mass="14054">MTRSRSARSPVQITRQSSLRSTNGNAQPPSNHGEAVYNQRRVRKKALRREGPRGFRGNATRLSSRTIILRLARTTKLLRGIRMHWRSGVSVCMTAFANMPGVLSCPSNLTVHVPSVLKTMPQLFAT</sequence>